<feature type="compositionally biased region" description="Pro residues" evidence="1">
    <location>
        <begin position="1"/>
        <end position="10"/>
    </location>
</feature>
<dbReference type="PANTHER" id="PTHR46266:SF4">
    <property type="entry name" value="TRANSCRIPTION FACTOR TT8"/>
    <property type="match status" value="1"/>
</dbReference>
<feature type="compositionally biased region" description="Basic and acidic residues" evidence="1">
    <location>
        <begin position="403"/>
        <end position="420"/>
    </location>
</feature>
<keyword evidence="4" id="KW-1185">Reference proteome</keyword>
<feature type="compositionally biased region" description="Acidic residues" evidence="1">
    <location>
        <begin position="271"/>
        <end position="289"/>
    </location>
</feature>
<dbReference type="PANTHER" id="PTHR46266">
    <property type="entry name" value="TRANSCRIPTION FACTOR TT8"/>
    <property type="match status" value="1"/>
</dbReference>
<dbReference type="Pfam" id="PF00010">
    <property type="entry name" value="HLH"/>
    <property type="match status" value="1"/>
</dbReference>
<name>A0ABR3GNG3_9PEZI</name>
<dbReference type="EMBL" id="JBBBZM010000034">
    <property type="protein sequence ID" value="KAL0637439.1"/>
    <property type="molecule type" value="Genomic_DNA"/>
</dbReference>
<accession>A0ABR3GNG3</accession>
<evidence type="ECO:0000256" key="1">
    <source>
        <dbReference type="SAM" id="MobiDB-lite"/>
    </source>
</evidence>
<reference evidence="3 4" key="1">
    <citation type="submission" date="2024-02" db="EMBL/GenBank/DDBJ databases">
        <title>Discinaceae phylogenomics.</title>
        <authorList>
            <person name="Dirks A.C."/>
            <person name="James T.Y."/>
        </authorList>
    </citation>
    <scope>NUCLEOTIDE SEQUENCE [LARGE SCALE GENOMIC DNA]</scope>
    <source>
        <strain evidence="3 4">ACD0624</strain>
    </source>
</reference>
<dbReference type="InterPro" id="IPR036638">
    <property type="entry name" value="HLH_DNA-bd_sf"/>
</dbReference>
<feature type="compositionally biased region" description="Polar residues" evidence="1">
    <location>
        <begin position="41"/>
        <end position="53"/>
    </location>
</feature>
<feature type="domain" description="BHLH" evidence="2">
    <location>
        <begin position="191"/>
        <end position="242"/>
    </location>
</feature>
<organism evidence="3 4">
    <name type="scientific">Discina gigas</name>
    <dbReference type="NCBI Taxonomy" id="1032678"/>
    <lineage>
        <taxon>Eukaryota</taxon>
        <taxon>Fungi</taxon>
        <taxon>Dikarya</taxon>
        <taxon>Ascomycota</taxon>
        <taxon>Pezizomycotina</taxon>
        <taxon>Pezizomycetes</taxon>
        <taxon>Pezizales</taxon>
        <taxon>Discinaceae</taxon>
        <taxon>Discina</taxon>
    </lineage>
</organism>
<gene>
    <name evidence="3" type="ORF">Q9L58_003494</name>
</gene>
<feature type="compositionally biased region" description="Low complexity" evidence="1">
    <location>
        <begin position="100"/>
        <end position="111"/>
    </location>
</feature>
<feature type="compositionally biased region" description="Polar residues" evidence="1">
    <location>
        <begin position="358"/>
        <end position="382"/>
    </location>
</feature>
<sequence>MPRPVLPPTPQSSVDLPPKPPPSLSSLELAFTLPPPALGSIASTSAPPSTLPKSSYDVPSSPASSNYTPSSPLDVTKTASNAPAVQQPKKRRRASTLETPKSQSQSQPSPKQKQKPTAPTEAIILPPPPTRNRKIIQMKPRQPSTSSASSSTQPSCAPEPKTKPKRATAASKSDKSAEDNKPTTAVGRKIARKTAHSLIERRRRFKMNEEFGVLKGMIPACTGVEMHKLAILQASIEYLKYLEQCVVDLKASNSAATHQNKVPTFPPGGYDNDDDEEDEDDEDDEEMADPEPTTHEKLEERQEPTNDSPGKEENGTTHMQIEETAPKYPAFVAPGPSSPYLHSTKSQYSPAEPKYSPTYFSPQSMSTATSPNLYPQHSTSTSERGHDPVDAEATHALLLLADGSRRSSETTHGTSPEKKGRGMSVKDLLSS</sequence>
<dbReference type="PROSITE" id="PS50888">
    <property type="entry name" value="BHLH"/>
    <property type="match status" value="1"/>
</dbReference>
<evidence type="ECO:0000259" key="2">
    <source>
        <dbReference type="PROSITE" id="PS50888"/>
    </source>
</evidence>
<feature type="compositionally biased region" description="Basic and acidic residues" evidence="1">
    <location>
        <begin position="383"/>
        <end position="393"/>
    </location>
</feature>
<feature type="region of interest" description="Disordered" evidence="1">
    <location>
        <begin position="254"/>
        <end position="431"/>
    </location>
</feature>
<feature type="compositionally biased region" description="Basic and acidic residues" evidence="1">
    <location>
        <begin position="292"/>
        <end position="325"/>
    </location>
</feature>
<evidence type="ECO:0000313" key="3">
    <source>
        <dbReference type="EMBL" id="KAL0637439.1"/>
    </source>
</evidence>
<feature type="compositionally biased region" description="Basic and acidic residues" evidence="1">
    <location>
        <begin position="172"/>
        <end position="181"/>
    </location>
</feature>
<feature type="compositionally biased region" description="Low complexity" evidence="1">
    <location>
        <begin position="54"/>
        <end position="72"/>
    </location>
</feature>
<proteinExistence type="predicted"/>
<comment type="caution">
    <text evidence="3">The sequence shown here is derived from an EMBL/GenBank/DDBJ whole genome shotgun (WGS) entry which is preliminary data.</text>
</comment>
<feature type="region of interest" description="Disordered" evidence="1">
    <location>
        <begin position="1"/>
        <end position="202"/>
    </location>
</feature>
<protein>
    <recommendedName>
        <fullName evidence="2">BHLH domain-containing protein</fullName>
    </recommendedName>
</protein>
<feature type="compositionally biased region" description="Low complexity" evidence="1">
    <location>
        <begin position="142"/>
        <end position="155"/>
    </location>
</feature>
<feature type="compositionally biased region" description="Basic residues" evidence="1">
    <location>
        <begin position="189"/>
        <end position="202"/>
    </location>
</feature>
<feature type="compositionally biased region" description="Polar residues" evidence="1">
    <location>
        <begin position="340"/>
        <end position="349"/>
    </location>
</feature>
<evidence type="ECO:0000313" key="4">
    <source>
        <dbReference type="Proteomes" id="UP001447188"/>
    </source>
</evidence>
<dbReference type="InterPro" id="IPR011598">
    <property type="entry name" value="bHLH_dom"/>
</dbReference>
<dbReference type="Gene3D" id="4.10.280.10">
    <property type="entry name" value="Helix-loop-helix DNA-binding domain"/>
    <property type="match status" value="1"/>
</dbReference>
<dbReference type="SUPFAM" id="SSF47459">
    <property type="entry name" value="HLH, helix-loop-helix DNA-binding domain"/>
    <property type="match status" value="1"/>
</dbReference>
<dbReference type="SMART" id="SM00353">
    <property type="entry name" value="HLH"/>
    <property type="match status" value="1"/>
</dbReference>
<dbReference type="Proteomes" id="UP001447188">
    <property type="component" value="Unassembled WGS sequence"/>
</dbReference>